<dbReference type="PROSITE" id="PS51704">
    <property type="entry name" value="GP_PDE"/>
    <property type="match status" value="1"/>
</dbReference>
<sequence>MLSRHLILSLIASACMIYACTSRKALLAERPDTFPTFSYEGHRGARGLYPENTIHAMYTALDYGVTTLEMDAQITQDSQVVIAHDAYLNPKFARQPDGQDIVDKSLLIYQTNYEQLSQYDVGSKDHPDFPSQQSIREYIPRLADLIDSVEEYSHQKGLKPHFYNIETKLSAKGDGKNHPDPETFVRMLLTVIQDKNITDRTVIQSFDPRTLKILHRDHPHIKISLLTSDTTRSVKQHIQSLGFIPFIFSPNYKMVNAELIEACHRLHMRVIPWTANSAEDIANLKSMNVDGIISDYPNLFNLKAKK</sequence>
<dbReference type="Pfam" id="PF03009">
    <property type="entry name" value="GDPD"/>
    <property type="match status" value="1"/>
</dbReference>
<dbReference type="InterPro" id="IPR017946">
    <property type="entry name" value="PLC-like_Pdiesterase_TIM-brl"/>
</dbReference>
<comment type="caution">
    <text evidence="2">The sequence shown here is derived from an EMBL/GenBank/DDBJ whole genome shotgun (WGS) entry which is preliminary data.</text>
</comment>
<dbReference type="Gene3D" id="3.20.20.190">
    <property type="entry name" value="Phosphatidylinositol (PI) phosphodiesterase"/>
    <property type="match status" value="1"/>
</dbReference>
<feature type="domain" description="GP-PDE" evidence="1">
    <location>
        <begin position="37"/>
        <end position="304"/>
    </location>
</feature>
<dbReference type="PROSITE" id="PS51257">
    <property type="entry name" value="PROKAR_LIPOPROTEIN"/>
    <property type="match status" value="1"/>
</dbReference>
<evidence type="ECO:0000259" key="1">
    <source>
        <dbReference type="PROSITE" id="PS51704"/>
    </source>
</evidence>
<proteinExistence type="predicted"/>
<gene>
    <name evidence="2" type="ORF">ACFSQ6_03745</name>
</gene>
<protein>
    <submittedName>
        <fullName evidence="2">Glycerophosphodiester phosphodiesterase family protein</fullName>
    </submittedName>
</protein>
<dbReference type="Proteomes" id="UP001597418">
    <property type="component" value="Unassembled WGS sequence"/>
</dbReference>
<keyword evidence="3" id="KW-1185">Reference proteome</keyword>
<name>A0ABW5U9L7_9SPHI</name>
<evidence type="ECO:0000313" key="2">
    <source>
        <dbReference type="EMBL" id="MFD2742498.1"/>
    </source>
</evidence>
<dbReference type="EMBL" id="JBHUMB010000006">
    <property type="protein sequence ID" value="MFD2742498.1"/>
    <property type="molecule type" value="Genomic_DNA"/>
</dbReference>
<dbReference type="SUPFAM" id="SSF51695">
    <property type="entry name" value="PLC-like phosphodiesterases"/>
    <property type="match status" value="1"/>
</dbReference>
<dbReference type="PANTHER" id="PTHR46211:SF14">
    <property type="entry name" value="GLYCEROPHOSPHODIESTER PHOSPHODIESTERASE"/>
    <property type="match status" value="1"/>
</dbReference>
<accession>A0ABW5U9L7</accession>
<dbReference type="RefSeq" id="WP_231863207.1">
    <property type="nucleotide sequence ID" value="NZ_JBHUMB010000006.1"/>
</dbReference>
<organism evidence="2 3">
    <name type="scientific">Sphingobacterium populi</name>
    <dbReference type="NCBI Taxonomy" id="1812824"/>
    <lineage>
        <taxon>Bacteria</taxon>
        <taxon>Pseudomonadati</taxon>
        <taxon>Bacteroidota</taxon>
        <taxon>Sphingobacteriia</taxon>
        <taxon>Sphingobacteriales</taxon>
        <taxon>Sphingobacteriaceae</taxon>
        <taxon>Sphingobacterium</taxon>
    </lineage>
</organism>
<evidence type="ECO:0000313" key="3">
    <source>
        <dbReference type="Proteomes" id="UP001597418"/>
    </source>
</evidence>
<dbReference type="PANTHER" id="PTHR46211">
    <property type="entry name" value="GLYCEROPHOSPHORYL DIESTER PHOSPHODIESTERASE"/>
    <property type="match status" value="1"/>
</dbReference>
<dbReference type="InterPro" id="IPR030395">
    <property type="entry name" value="GP_PDE_dom"/>
</dbReference>
<reference evidence="3" key="1">
    <citation type="journal article" date="2019" name="Int. J. Syst. Evol. Microbiol.">
        <title>The Global Catalogue of Microorganisms (GCM) 10K type strain sequencing project: providing services to taxonomists for standard genome sequencing and annotation.</title>
        <authorList>
            <consortium name="The Broad Institute Genomics Platform"/>
            <consortium name="The Broad Institute Genome Sequencing Center for Infectious Disease"/>
            <person name="Wu L."/>
            <person name="Ma J."/>
        </authorList>
    </citation>
    <scope>NUCLEOTIDE SEQUENCE [LARGE SCALE GENOMIC DNA]</scope>
    <source>
        <strain evidence="3">KCTC 42247</strain>
    </source>
</reference>